<keyword evidence="4" id="KW-1185">Reference proteome</keyword>
<feature type="region of interest" description="Disordered" evidence="1">
    <location>
        <begin position="65"/>
        <end position="88"/>
    </location>
</feature>
<evidence type="ECO:0000259" key="2">
    <source>
        <dbReference type="Pfam" id="PF07969"/>
    </source>
</evidence>
<dbReference type="OrthoDB" id="3501663at2759"/>
<dbReference type="AlphaFoldDB" id="A0A423VF47"/>
<reference evidence="3 4" key="1">
    <citation type="submission" date="2015-09" db="EMBL/GenBank/DDBJ databases">
        <title>Host preference determinants of Valsa canker pathogens revealed by comparative genomics.</title>
        <authorList>
            <person name="Yin Z."/>
            <person name="Huang L."/>
        </authorList>
    </citation>
    <scope>NUCLEOTIDE SEQUENCE [LARGE SCALE GENOMIC DNA]</scope>
    <source>
        <strain evidence="3 4">YSFL</strain>
    </source>
</reference>
<dbReference type="InterPro" id="IPR032466">
    <property type="entry name" value="Metal_Hydrolase"/>
</dbReference>
<evidence type="ECO:0000313" key="3">
    <source>
        <dbReference type="EMBL" id="ROV89624.1"/>
    </source>
</evidence>
<dbReference type="PANTHER" id="PTHR22642:SF2">
    <property type="entry name" value="PROTEIN LONG AFTER FAR-RED 3"/>
    <property type="match status" value="1"/>
</dbReference>
<protein>
    <recommendedName>
        <fullName evidence="2">Amidohydrolase 3 domain-containing protein</fullName>
    </recommendedName>
</protein>
<dbReference type="SUPFAM" id="SSF51338">
    <property type="entry name" value="Composite domain of metallo-dependent hydrolases"/>
    <property type="match status" value="1"/>
</dbReference>
<sequence length="717" mass="77553">MVQVLQLLVADPPQRRQQVPELVADLVPLGLPAPDHLEQGADLAVVVVPDLGLDGLGARHGGLVAHDGRGPAQPVAQGRPHRVHGGGPDAVPGEQGVEGVEVADLLLVHVAHEGPQMSVAASSPAWLTRSAEDRKSRCACVSGLRLPLLLLLLPLCAACDGVAPAADALGEVDCAGLMSETSEARQADVLDIRRRGVLGEKSAGGIFTPDSRSQTFCYSKGVTAKFSTKTATTCFTVKDGLFVDVFEPTSELPVEASQGHAIPGLWDGYGEFLHSVDLFGSSSVEEARDRLAAYISSHEGIGTKDDWIRGIGWDQMALGEMPTAAMLDNDERFKGLYIMLDRVDVHCIWVSQAVLDLLPEDLPDIPGGEIVRDPGMGVFCDNAMEEVMKLWPTPDDARKTLFLRSAMASLHELGLVGMHDAGVNPDQLRLYRELVGTDDWTLRVYAMIECEERNTFCPEKVSAFTDGDGLLDIKSVKLFAGSLLVNASTLASLAKSWSSEGYQVNIHAIGDLANRLAIDAMEAALIDLCPGQTVSACQADWRFRIEHSQIIHPQDQARMRSMGIIPSVQPTHATSDMKYAELRLGKKRTEEEAYRMRSLFDLEPILGSDFPVEPPNPFEGIYAAVARRSPHTGKGADGSSDSWHPEEALSLHEALAGFTEGPAHGAFLDGRAGVIQAGAMADWVVLEEPLEDLDIEEIRTLRVKETWVGGKRVYIRN</sequence>
<proteinExistence type="predicted"/>
<dbReference type="Pfam" id="PF07969">
    <property type="entry name" value="Amidohydro_3"/>
    <property type="match status" value="1"/>
</dbReference>
<evidence type="ECO:0000313" key="4">
    <source>
        <dbReference type="Proteomes" id="UP000284375"/>
    </source>
</evidence>
<gene>
    <name evidence="3" type="ORF">VSDG_08049</name>
</gene>
<evidence type="ECO:0000256" key="1">
    <source>
        <dbReference type="SAM" id="MobiDB-lite"/>
    </source>
</evidence>
<accession>A0A423VF47</accession>
<dbReference type="Gene3D" id="3.20.20.140">
    <property type="entry name" value="Metal-dependent hydrolases"/>
    <property type="match status" value="2"/>
</dbReference>
<dbReference type="STRING" id="252740.A0A423VF47"/>
<feature type="domain" description="Amidohydrolase 3" evidence="2">
    <location>
        <begin position="280"/>
        <end position="714"/>
    </location>
</feature>
<dbReference type="InterPro" id="IPR011059">
    <property type="entry name" value="Metal-dep_hydrolase_composite"/>
</dbReference>
<dbReference type="Gene3D" id="3.10.310.70">
    <property type="match status" value="1"/>
</dbReference>
<dbReference type="PANTHER" id="PTHR22642">
    <property type="entry name" value="IMIDAZOLONEPROPIONASE"/>
    <property type="match status" value="1"/>
</dbReference>
<name>A0A423VF47_CYTCH</name>
<dbReference type="EMBL" id="LJZO01000056">
    <property type="protein sequence ID" value="ROV89624.1"/>
    <property type="molecule type" value="Genomic_DNA"/>
</dbReference>
<dbReference type="InterPro" id="IPR013108">
    <property type="entry name" value="Amidohydro_3"/>
</dbReference>
<dbReference type="CDD" id="cd01300">
    <property type="entry name" value="YtcJ_like"/>
    <property type="match status" value="1"/>
</dbReference>
<dbReference type="GO" id="GO:0016810">
    <property type="term" value="F:hydrolase activity, acting on carbon-nitrogen (but not peptide) bonds"/>
    <property type="evidence" value="ECO:0007669"/>
    <property type="project" value="InterPro"/>
</dbReference>
<dbReference type="SUPFAM" id="SSF51556">
    <property type="entry name" value="Metallo-dependent hydrolases"/>
    <property type="match status" value="1"/>
</dbReference>
<comment type="caution">
    <text evidence="3">The sequence shown here is derived from an EMBL/GenBank/DDBJ whole genome shotgun (WGS) entry which is preliminary data.</text>
</comment>
<dbReference type="Proteomes" id="UP000284375">
    <property type="component" value="Unassembled WGS sequence"/>
</dbReference>
<dbReference type="InterPro" id="IPR033932">
    <property type="entry name" value="YtcJ-like"/>
</dbReference>
<organism evidence="3 4">
    <name type="scientific">Cytospora chrysosperma</name>
    <name type="common">Cytospora canker fungus</name>
    <name type="synonym">Sphaeria chrysosperma</name>
    <dbReference type="NCBI Taxonomy" id="252740"/>
    <lineage>
        <taxon>Eukaryota</taxon>
        <taxon>Fungi</taxon>
        <taxon>Dikarya</taxon>
        <taxon>Ascomycota</taxon>
        <taxon>Pezizomycotina</taxon>
        <taxon>Sordariomycetes</taxon>
        <taxon>Sordariomycetidae</taxon>
        <taxon>Diaporthales</taxon>
        <taxon>Cytosporaceae</taxon>
        <taxon>Cytospora</taxon>
    </lineage>
</organism>